<dbReference type="PANTHER" id="PTHR31260:SF28">
    <property type="entry name" value="CYSTATIN DOMAIN PROTEIN"/>
    <property type="match status" value="1"/>
</dbReference>
<dbReference type="Proteomes" id="UP000029120">
    <property type="component" value="Chromosome 4"/>
</dbReference>
<feature type="region of interest" description="Disordered" evidence="1">
    <location>
        <begin position="295"/>
        <end position="314"/>
    </location>
</feature>
<name>A0A087H1R3_ARAAL</name>
<dbReference type="NCBIfam" id="TIGR01572">
    <property type="entry name" value="A_thl_para_3677"/>
    <property type="match status" value="1"/>
</dbReference>
<dbReference type="OrthoDB" id="1026061at2759"/>
<dbReference type="Pfam" id="PF04776">
    <property type="entry name" value="protein_MS5"/>
    <property type="match status" value="1"/>
</dbReference>
<dbReference type="InterPro" id="IPR006462">
    <property type="entry name" value="MS5"/>
</dbReference>
<dbReference type="PANTHER" id="PTHR31260">
    <property type="entry name" value="CYSTATIN/MONELLIN SUPERFAMILY PROTEIN"/>
    <property type="match status" value="1"/>
</dbReference>
<organism evidence="2 3">
    <name type="scientific">Arabis alpina</name>
    <name type="common">Alpine rock-cress</name>
    <dbReference type="NCBI Taxonomy" id="50452"/>
    <lineage>
        <taxon>Eukaryota</taxon>
        <taxon>Viridiplantae</taxon>
        <taxon>Streptophyta</taxon>
        <taxon>Embryophyta</taxon>
        <taxon>Tracheophyta</taxon>
        <taxon>Spermatophyta</taxon>
        <taxon>Magnoliopsida</taxon>
        <taxon>eudicotyledons</taxon>
        <taxon>Gunneridae</taxon>
        <taxon>Pentapetalae</taxon>
        <taxon>rosids</taxon>
        <taxon>malvids</taxon>
        <taxon>Brassicales</taxon>
        <taxon>Brassicaceae</taxon>
        <taxon>Arabideae</taxon>
        <taxon>Arabis</taxon>
    </lineage>
</organism>
<dbReference type="OMA" id="EQNANCL"/>
<dbReference type="AlphaFoldDB" id="A0A087H1R3"/>
<proteinExistence type="predicted"/>
<dbReference type="EMBL" id="CM002872">
    <property type="protein sequence ID" value="KFK36065.1"/>
    <property type="molecule type" value="Genomic_DNA"/>
</dbReference>
<feature type="compositionally biased region" description="Basic residues" evidence="1">
    <location>
        <begin position="305"/>
        <end position="314"/>
    </location>
</feature>
<sequence>MSTEMVEKDEDWGGPAVYWSRVAKSDGFDIEGIPRTPYTVGLLAYNCASMPEDLMVKHYAMLGLHRYNMLEGTSLKLHTLLKYNRLQNVVSSYFMTLNARNSDDRSRQEIFQVRIDERKINSLDLTCSLARPKDKKDDEVTTKKPFMAHFHGCAVPDSDLFDGELPDWPSDEALNDTKRFYVLTSSDRQANDWINLYLQLLICANDPMSAQIKPKFMSDLQILKVAIETHIGDAKPKERLEAKCANVYITFKGLDTIPMIDEIGGEHVRKAIVRRVISPGFLTIVGQHWSGINTKKSAKNEEKARRQRKRYRFG</sequence>
<accession>A0A087H1R3</accession>
<evidence type="ECO:0000256" key="1">
    <source>
        <dbReference type="SAM" id="MobiDB-lite"/>
    </source>
</evidence>
<protein>
    <submittedName>
        <fullName evidence="2">Uncharacterized protein</fullName>
    </submittedName>
</protein>
<evidence type="ECO:0000313" key="2">
    <source>
        <dbReference type="EMBL" id="KFK36065.1"/>
    </source>
</evidence>
<dbReference type="Gramene" id="KFK36065">
    <property type="protein sequence ID" value="KFK36065"/>
    <property type="gene ID" value="AALP_AA4G073300"/>
</dbReference>
<reference evidence="3" key="1">
    <citation type="journal article" date="2015" name="Nat. Plants">
        <title>Genome expansion of Arabis alpina linked with retrotransposition and reduced symmetric DNA methylation.</title>
        <authorList>
            <person name="Willing E.M."/>
            <person name="Rawat V."/>
            <person name="Mandakova T."/>
            <person name="Maumus F."/>
            <person name="James G.V."/>
            <person name="Nordstroem K.J."/>
            <person name="Becker C."/>
            <person name="Warthmann N."/>
            <person name="Chica C."/>
            <person name="Szarzynska B."/>
            <person name="Zytnicki M."/>
            <person name="Albani M.C."/>
            <person name="Kiefer C."/>
            <person name="Bergonzi S."/>
            <person name="Castaings L."/>
            <person name="Mateos J.L."/>
            <person name="Berns M.C."/>
            <person name="Bujdoso N."/>
            <person name="Piofczyk T."/>
            <person name="de Lorenzo L."/>
            <person name="Barrero-Sicilia C."/>
            <person name="Mateos I."/>
            <person name="Piednoel M."/>
            <person name="Hagmann J."/>
            <person name="Chen-Min-Tao R."/>
            <person name="Iglesias-Fernandez R."/>
            <person name="Schuster S.C."/>
            <person name="Alonso-Blanco C."/>
            <person name="Roudier F."/>
            <person name="Carbonero P."/>
            <person name="Paz-Ares J."/>
            <person name="Davis S.J."/>
            <person name="Pecinka A."/>
            <person name="Quesneville H."/>
            <person name="Colot V."/>
            <person name="Lysak M.A."/>
            <person name="Weigel D."/>
            <person name="Coupland G."/>
            <person name="Schneeberger K."/>
        </authorList>
    </citation>
    <scope>NUCLEOTIDE SEQUENCE [LARGE SCALE GENOMIC DNA]</scope>
    <source>
        <strain evidence="3">cv. Pajares</strain>
    </source>
</reference>
<evidence type="ECO:0000313" key="3">
    <source>
        <dbReference type="Proteomes" id="UP000029120"/>
    </source>
</evidence>
<gene>
    <name evidence="2" type="ordered locus">AALP_Aa4g073300</name>
</gene>
<keyword evidence="3" id="KW-1185">Reference proteome</keyword>